<comment type="similarity">
    <text evidence="1">Belongs to the 'GDXG' lipolytic enzyme family.</text>
</comment>
<dbReference type="RefSeq" id="WP_111396983.1">
    <property type="nucleotide sequence ID" value="NZ_QKYU01000004.1"/>
</dbReference>
<evidence type="ECO:0000313" key="6">
    <source>
        <dbReference type="Proteomes" id="UP000249688"/>
    </source>
</evidence>
<dbReference type="OrthoDB" id="9806180at2"/>
<dbReference type="AlphaFoldDB" id="A0A2W7IRB9"/>
<name>A0A2W7IRB9_9PROT</name>
<protein>
    <submittedName>
        <fullName evidence="5">Acetyl esterase</fullName>
    </submittedName>
</protein>
<feature type="active site" evidence="3">
    <location>
        <position position="166"/>
    </location>
</feature>
<dbReference type="InterPro" id="IPR050300">
    <property type="entry name" value="GDXG_lipolytic_enzyme"/>
</dbReference>
<gene>
    <name evidence="5" type="ORF">C8P66_10461</name>
</gene>
<dbReference type="Gene3D" id="3.40.50.1820">
    <property type="entry name" value="alpha/beta hydrolase"/>
    <property type="match status" value="1"/>
</dbReference>
<keyword evidence="6" id="KW-1185">Reference proteome</keyword>
<dbReference type="Proteomes" id="UP000249688">
    <property type="component" value="Unassembled WGS sequence"/>
</dbReference>
<dbReference type="SUPFAM" id="SSF53474">
    <property type="entry name" value="alpha/beta-Hydrolases"/>
    <property type="match status" value="1"/>
</dbReference>
<proteinExistence type="inferred from homology"/>
<evidence type="ECO:0000259" key="4">
    <source>
        <dbReference type="Pfam" id="PF07859"/>
    </source>
</evidence>
<comment type="caution">
    <text evidence="5">The sequence shown here is derived from an EMBL/GenBank/DDBJ whole genome shotgun (WGS) entry which is preliminary data.</text>
</comment>
<evidence type="ECO:0000256" key="2">
    <source>
        <dbReference type="ARBA" id="ARBA00022801"/>
    </source>
</evidence>
<dbReference type="Pfam" id="PF07859">
    <property type="entry name" value="Abhydrolase_3"/>
    <property type="match status" value="1"/>
</dbReference>
<evidence type="ECO:0000313" key="5">
    <source>
        <dbReference type="EMBL" id="PZW48647.1"/>
    </source>
</evidence>
<evidence type="ECO:0000256" key="3">
    <source>
        <dbReference type="PROSITE-ProRule" id="PRU10038"/>
    </source>
</evidence>
<feature type="domain" description="Alpha/beta hydrolase fold-3" evidence="4">
    <location>
        <begin position="89"/>
        <end position="291"/>
    </location>
</feature>
<reference evidence="5 6" key="1">
    <citation type="submission" date="2018-06" db="EMBL/GenBank/DDBJ databases">
        <title>Genomic Encyclopedia of Archaeal and Bacterial Type Strains, Phase II (KMG-II): from individual species to whole genera.</title>
        <authorList>
            <person name="Goeker M."/>
        </authorList>
    </citation>
    <scope>NUCLEOTIDE SEQUENCE [LARGE SCALE GENOMIC DNA]</scope>
    <source>
        <strain evidence="5 6">DSM 24525</strain>
    </source>
</reference>
<dbReference type="InterPro" id="IPR033140">
    <property type="entry name" value="Lipase_GDXG_put_SER_AS"/>
</dbReference>
<organism evidence="5 6">
    <name type="scientific">Humitalea rosea</name>
    <dbReference type="NCBI Taxonomy" id="990373"/>
    <lineage>
        <taxon>Bacteria</taxon>
        <taxon>Pseudomonadati</taxon>
        <taxon>Pseudomonadota</taxon>
        <taxon>Alphaproteobacteria</taxon>
        <taxon>Acetobacterales</taxon>
        <taxon>Roseomonadaceae</taxon>
        <taxon>Humitalea</taxon>
    </lineage>
</organism>
<dbReference type="PANTHER" id="PTHR48081:SF8">
    <property type="entry name" value="ALPHA_BETA HYDROLASE FOLD-3 DOMAIN-CONTAINING PROTEIN-RELATED"/>
    <property type="match status" value="1"/>
</dbReference>
<accession>A0A2W7IRB9</accession>
<dbReference type="PROSITE" id="PS01174">
    <property type="entry name" value="LIPASE_GDXG_SER"/>
    <property type="match status" value="1"/>
</dbReference>
<dbReference type="GO" id="GO:0016787">
    <property type="term" value="F:hydrolase activity"/>
    <property type="evidence" value="ECO:0007669"/>
    <property type="project" value="UniProtKB-KW"/>
</dbReference>
<dbReference type="InterPro" id="IPR013094">
    <property type="entry name" value="AB_hydrolase_3"/>
</dbReference>
<evidence type="ECO:0000256" key="1">
    <source>
        <dbReference type="ARBA" id="ARBA00010515"/>
    </source>
</evidence>
<dbReference type="PANTHER" id="PTHR48081">
    <property type="entry name" value="AB HYDROLASE SUPERFAMILY PROTEIN C4A8.06C"/>
    <property type="match status" value="1"/>
</dbReference>
<sequence>MSDTKPTPWIDPEVLAAQTLLREKGVAPGNAQLQPFPEARAATRAYQAALNEGGPALPAVTEHLVTGDFPQVKVRLYRPEGSAPQPVFLHVHGGGFAFGDIDSLDRWKRELAAETGAVIVGLDYALSPDHRYPVALEQVLAVLRWLRAEASALGLDADRMGIAGDSAGGNLALSALLALRDAGEPGPRFGAIIYGMLSAEHDSESHRDWGDGTYGLSTDKLAWYWDLHLGGATASHGYPLHADMAGLPPLLLLAAGLDPLLDDTLKLDRKLTAAGVEHSMTLYRGVPHGFIGQTALLSQAQEARRAVAAGIARYL</sequence>
<dbReference type="InterPro" id="IPR029058">
    <property type="entry name" value="AB_hydrolase_fold"/>
</dbReference>
<dbReference type="EMBL" id="QKYU01000004">
    <property type="protein sequence ID" value="PZW48647.1"/>
    <property type="molecule type" value="Genomic_DNA"/>
</dbReference>
<keyword evidence="2" id="KW-0378">Hydrolase</keyword>